<dbReference type="EMBL" id="JAZHXI010000002">
    <property type="protein sequence ID" value="KAL2075007.1"/>
    <property type="molecule type" value="Genomic_DNA"/>
</dbReference>
<proteinExistence type="predicted"/>
<evidence type="ECO:0000313" key="3">
    <source>
        <dbReference type="Proteomes" id="UP001595075"/>
    </source>
</evidence>
<organism evidence="2 3">
    <name type="scientific">Oculimacula yallundae</name>
    <dbReference type="NCBI Taxonomy" id="86028"/>
    <lineage>
        <taxon>Eukaryota</taxon>
        <taxon>Fungi</taxon>
        <taxon>Dikarya</taxon>
        <taxon>Ascomycota</taxon>
        <taxon>Pezizomycotina</taxon>
        <taxon>Leotiomycetes</taxon>
        <taxon>Helotiales</taxon>
        <taxon>Ploettnerulaceae</taxon>
        <taxon>Oculimacula</taxon>
    </lineage>
</organism>
<gene>
    <name evidence="2" type="ORF">VTL71DRAFT_8787</name>
</gene>
<dbReference type="Proteomes" id="UP001595075">
    <property type="component" value="Unassembled WGS sequence"/>
</dbReference>
<evidence type="ECO:0000313" key="2">
    <source>
        <dbReference type="EMBL" id="KAL2075007.1"/>
    </source>
</evidence>
<accession>A0ABR4CYR1</accession>
<sequence length="132" mass="15128">MYFRTTLTALVACLLTGVHSCEQGGMYCQWYGEAPSCGSSNFSWGDYDGDEKLVATTKWHNIHQLLHTKDINKACYDEYGGGCVWGYKRLWCKKTPYSLADEESVSRDSINREKVLKHPHQKETIKIEIELN</sequence>
<keyword evidence="3" id="KW-1185">Reference proteome</keyword>
<feature type="chain" id="PRO_5045320038" evidence="1">
    <location>
        <begin position="21"/>
        <end position="132"/>
    </location>
</feature>
<evidence type="ECO:0000256" key="1">
    <source>
        <dbReference type="SAM" id="SignalP"/>
    </source>
</evidence>
<name>A0ABR4CYR1_9HELO</name>
<reference evidence="2 3" key="1">
    <citation type="journal article" date="2024" name="Commun. Biol.">
        <title>Comparative genomic analysis of thermophilic fungi reveals convergent evolutionary adaptations and gene losses.</title>
        <authorList>
            <person name="Steindorff A.S."/>
            <person name="Aguilar-Pontes M.V."/>
            <person name="Robinson A.J."/>
            <person name="Andreopoulos B."/>
            <person name="LaButti K."/>
            <person name="Kuo A."/>
            <person name="Mondo S."/>
            <person name="Riley R."/>
            <person name="Otillar R."/>
            <person name="Haridas S."/>
            <person name="Lipzen A."/>
            <person name="Grimwood J."/>
            <person name="Schmutz J."/>
            <person name="Clum A."/>
            <person name="Reid I.D."/>
            <person name="Moisan M.C."/>
            <person name="Butler G."/>
            <person name="Nguyen T.T.M."/>
            <person name="Dewar K."/>
            <person name="Conant G."/>
            <person name="Drula E."/>
            <person name="Henrissat B."/>
            <person name="Hansel C."/>
            <person name="Singer S."/>
            <person name="Hutchinson M.I."/>
            <person name="de Vries R.P."/>
            <person name="Natvig D.O."/>
            <person name="Powell A.J."/>
            <person name="Tsang A."/>
            <person name="Grigoriev I.V."/>
        </authorList>
    </citation>
    <scope>NUCLEOTIDE SEQUENCE [LARGE SCALE GENOMIC DNA]</scope>
    <source>
        <strain evidence="2 3">CBS 494.80</strain>
    </source>
</reference>
<comment type="caution">
    <text evidence="2">The sequence shown here is derived from an EMBL/GenBank/DDBJ whole genome shotgun (WGS) entry which is preliminary data.</text>
</comment>
<feature type="signal peptide" evidence="1">
    <location>
        <begin position="1"/>
        <end position="20"/>
    </location>
</feature>
<protein>
    <submittedName>
        <fullName evidence="2">Uncharacterized protein</fullName>
    </submittedName>
</protein>
<keyword evidence="1" id="KW-0732">Signal</keyword>